<keyword evidence="3" id="KW-1185">Reference proteome</keyword>
<reference evidence="2" key="1">
    <citation type="submission" date="2023-08" db="EMBL/GenBank/DDBJ databases">
        <authorList>
            <person name="Chen Y."/>
            <person name="Shah S."/>
            <person name="Dougan E. K."/>
            <person name="Thang M."/>
            <person name="Chan C."/>
        </authorList>
    </citation>
    <scope>NUCLEOTIDE SEQUENCE</scope>
</reference>
<dbReference type="Proteomes" id="UP001178507">
    <property type="component" value="Unassembled WGS sequence"/>
</dbReference>
<gene>
    <name evidence="2" type="ORF">EVOR1521_LOCUS16834</name>
</gene>
<proteinExistence type="predicted"/>
<feature type="transmembrane region" description="Helical" evidence="1">
    <location>
        <begin position="9"/>
        <end position="28"/>
    </location>
</feature>
<keyword evidence="1" id="KW-0472">Membrane</keyword>
<sequence length="284" mass="32811">MQGTALDKLYTFGLFFMIFAWTHGVAVAETRLLEVPDFSEFPAPEVRELSHSVSIRLLHADDYGMGIDHAGCAERIDILLDVYVERWPQFAQWADDPDWRNYWADYFGKTVYRGEIGCHFVNPIVAFLRRDGTYRTDVEPADRIPRWCGRWRDGQPTIEEDHTVAALIELAFEDAIPAAASELYVMSQSHFRSYGHLVAMNPDVLLLLMERSKVMADRRNFIFAFKLNEEDSRYGMLHMVPDARRAAVEEAAWNGDWRSILETTGPCRPRDVVMREAGLPQRRY</sequence>
<keyword evidence="1" id="KW-1133">Transmembrane helix</keyword>
<protein>
    <submittedName>
        <fullName evidence="2">Uncharacterized protein</fullName>
    </submittedName>
</protein>
<accession>A0AA36N5T2</accession>
<evidence type="ECO:0000313" key="3">
    <source>
        <dbReference type="Proteomes" id="UP001178507"/>
    </source>
</evidence>
<evidence type="ECO:0000256" key="1">
    <source>
        <dbReference type="SAM" id="Phobius"/>
    </source>
</evidence>
<name>A0AA36N5T2_9DINO</name>
<dbReference type="AlphaFoldDB" id="A0AA36N5T2"/>
<comment type="caution">
    <text evidence="2">The sequence shown here is derived from an EMBL/GenBank/DDBJ whole genome shotgun (WGS) entry which is preliminary data.</text>
</comment>
<keyword evidence="1" id="KW-0812">Transmembrane</keyword>
<evidence type="ECO:0000313" key="2">
    <source>
        <dbReference type="EMBL" id="CAJ1391570.1"/>
    </source>
</evidence>
<organism evidence="2 3">
    <name type="scientific">Effrenium voratum</name>
    <dbReference type="NCBI Taxonomy" id="2562239"/>
    <lineage>
        <taxon>Eukaryota</taxon>
        <taxon>Sar</taxon>
        <taxon>Alveolata</taxon>
        <taxon>Dinophyceae</taxon>
        <taxon>Suessiales</taxon>
        <taxon>Symbiodiniaceae</taxon>
        <taxon>Effrenium</taxon>
    </lineage>
</organism>
<dbReference type="EMBL" id="CAUJNA010002223">
    <property type="protein sequence ID" value="CAJ1391570.1"/>
    <property type="molecule type" value="Genomic_DNA"/>
</dbReference>